<keyword evidence="3" id="KW-1185">Reference proteome</keyword>
<dbReference type="OrthoDB" id="4761308at2"/>
<dbReference type="Pfam" id="PF12079">
    <property type="entry name" value="DUF3558"/>
    <property type="match status" value="1"/>
</dbReference>
<dbReference type="Proteomes" id="UP000316256">
    <property type="component" value="Unassembled WGS sequence"/>
</dbReference>
<feature type="chain" id="PRO_5022139402" evidence="1">
    <location>
        <begin position="32"/>
        <end position="174"/>
    </location>
</feature>
<evidence type="ECO:0000256" key="1">
    <source>
        <dbReference type="SAM" id="SignalP"/>
    </source>
</evidence>
<organism evidence="2 3">
    <name type="scientific">Rhodococcus spelaei</name>
    <dbReference type="NCBI Taxonomy" id="2546320"/>
    <lineage>
        <taxon>Bacteria</taxon>
        <taxon>Bacillati</taxon>
        <taxon>Actinomycetota</taxon>
        <taxon>Actinomycetes</taxon>
        <taxon>Mycobacteriales</taxon>
        <taxon>Nocardiaceae</taxon>
        <taxon>Rhodococcus</taxon>
    </lineage>
</organism>
<gene>
    <name evidence="2" type="ORF">FK531_07050</name>
</gene>
<protein>
    <submittedName>
        <fullName evidence="2">DUF3558 domain-containing protein</fullName>
    </submittedName>
</protein>
<dbReference type="PROSITE" id="PS51257">
    <property type="entry name" value="PROKAR_LIPOPROTEIN"/>
    <property type="match status" value="1"/>
</dbReference>
<dbReference type="AlphaFoldDB" id="A0A541BLT9"/>
<sequence>MRTRTLATAAAAALMLLIAGCGGSGTGTPLAATPTPTPTEPNSSYPCGLAGESEVAGAVGESTAHRTTRGAICQWSLDGNDGGAEAVFSWFVDGSLERERSTDTELGYAVTAIRVARATAFTAELPSNPAACSVTAGTDSGVVSWWVGYRNGGRHPDPCAGAATLTAFTLNEEP</sequence>
<dbReference type="EMBL" id="VIGH01000003">
    <property type="protein sequence ID" value="TQF73277.1"/>
    <property type="molecule type" value="Genomic_DNA"/>
</dbReference>
<comment type="caution">
    <text evidence="2">The sequence shown here is derived from an EMBL/GenBank/DDBJ whole genome shotgun (WGS) entry which is preliminary data.</text>
</comment>
<evidence type="ECO:0000313" key="3">
    <source>
        <dbReference type="Proteomes" id="UP000316256"/>
    </source>
</evidence>
<reference evidence="2 3" key="1">
    <citation type="submission" date="2019-06" db="EMBL/GenBank/DDBJ databases">
        <title>Rhodococcus spaelei sp. nov., isolated from a cave.</title>
        <authorList>
            <person name="Lee S.D."/>
        </authorList>
    </citation>
    <scope>NUCLEOTIDE SEQUENCE [LARGE SCALE GENOMIC DNA]</scope>
    <source>
        <strain evidence="2 3">C9-5</strain>
    </source>
</reference>
<feature type="signal peptide" evidence="1">
    <location>
        <begin position="1"/>
        <end position="31"/>
    </location>
</feature>
<name>A0A541BLT9_9NOCA</name>
<evidence type="ECO:0000313" key="2">
    <source>
        <dbReference type="EMBL" id="TQF73277.1"/>
    </source>
</evidence>
<proteinExistence type="predicted"/>
<keyword evidence="1" id="KW-0732">Signal</keyword>
<dbReference type="InterPro" id="IPR024520">
    <property type="entry name" value="DUF3558"/>
</dbReference>
<accession>A0A541BLT9</accession>